<dbReference type="SUPFAM" id="SSF51126">
    <property type="entry name" value="Pectin lyase-like"/>
    <property type="match status" value="1"/>
</dbReference>
<feature type="compositionally biased region" description="Polar residues" evidence="1">
    <location>
        <begin position="696"/>
        <end position="706"/>
    </location>
</feature>
<accession>A0A212LTU2</accession>
<feature type="chain" id="PRO_5012397393" description="Filamentous haemagglutinin FhaB/tRNA nuclease CdiA-like TPS domain-containing protein" evidence="2">
    <location>
        <begin position="32"/>
        <end position="723"/>
    </location>
</feature>
<dbReference type="PANTHER" id="PTHR12338:SF5">
    <property type="entry name" value="ANTIGEN 43-RELATED"/>
    <property type="match status" value="1"/>
</dbReference>
<proteinExistence type="predicted"/>
<dbReference type="InterPro" id="IPR008638">
    <property type="entry name" value="FhaB/CdiA-like_TPS"/>
</dbReference>
<dbReference type="Gene3D" id="2.160.20.10">
    <property type="entry name" value="Single-stranded right-handed beta-helix, Pectin lyase-like"/>
    <property type="match status" value="1"/>
</dbReference>
<dbReference type="EMBL" id="FMJE01000003">
    <property type="protein sequence ID" value="SCM80911.1"/>
    <property type="molecule type" value="Genomic_DNA"/>
</dbReference>
<dbReference type="RefSeq" id="WP_288184101.1">
    <property type="nucleotide sequence ID" value="NZ_LT608335.1"/>
</dbReference>
<evidence type="ECO:0000259" key="3">
    <source>
        <dbReference type="SMART" id="SM00912"/>
    </source>
</evidence>
<reference evidence="4" key="1">
    <citation type="submission" date="2016-08" db="EMBL/GenBank/DDBJ databases">
        <authorList>
            <person name="Seilhamer J.J."/>
        </authorList>
    </citation>
    <scope>NUCLEOTIDE SEQUENCE</scope>
    <source>
        <strain evidence="4">86</strain>
    </source>
</reference>
<dbReference type="PANTHER" id="PTHR12338">
    <property type="entry name" value="AUTOTRANSPORTER"/>
    <property type="match status" value="1"/>
</dbReference>
<evidence type="ECO:0000256" key="2">
    <source>
        <dbReference type="SAM" id="SignalP"/>
    </source>
</evidence>
<protein>
    <recommendedName>
        <fullName evidence="3">Filamentous haemagglutinin FhaB/tRNA nuclease CdiA-like TPS domain-containing protein</fullName>
    </recommendedName>
</protein>
<feature type="signal peptide" evidence="2">
    <location>
        <begin position="1"/>
        <end position="31"/>
    </location>
</feature>
<dbReference type="SMART" id="SM00912">
    <property type="entry name" value="Haemagg_act"/>
    <property type="match status" value="1"/>
</dbReference>
<dbReference type="AlphaFoldDB" id="A0A212LTU2"/>
<sequence>MKLQRKIKRNIKRALTGAALAAMLITAPAFALPQTPNVIVGNGQITIGDGAGGILNIGVNANGVIDWNSFSIASGETVNFNFANQLTVLNRVTGTEMSQLLGTLNGTGGSVFLVNPNGVLVGAGATINASNLVLSTLDVSNDKFMKWANGEVDTVSFAKREQDAIAKSVTVEGGAFSIEKNLDLIGGSVSIAPGVSIAIDGEVYLLAGDKVDRASDQVLSVTSQIDNRVTVQGNLKGEGVWVQGGTVSLDNAEIAGEWTDLIAAKQYTVGDTTDRISATSDNKLSVTNSQITIDGDANESAMLIGGQIVMTGSDISIDEGHHVGIIAANQIQSNYASESTGEPPPYFRGADITADSTNTITLNEVSITSVQDGPVFILGGKVDITGTSAIKGGEVLIGAGSKLGVEADSDDDTGQYWDEYYFTDYFKSGLGNTVNLGQGTTLVANGEAAIYANAVTNAGTINVHGHYGINIRAVDERIFNEEGNIGYQISSKNNKVINTGTIFADQANFDSGADPEYGIIGIAASIIDNTGTIEARRHQDAPWTDKTTGAAELLAVGTVTGVDRTDESIKVAELNRDLDNYKYKLVWQGEGDMEAPGIVETLSLNGGATNPAIDDILNGSGSLADKQQQIIAVVHTINGLPADEQPAAVVGALHSILGQGSLSQSEKESLLSSVVNSYEGTAAGRTEANNQTTINQASTAGDTNNPAPAFTDGESEGSNVVFQ</sequence>
<dbReference type="InterPro" id="IPR011050">
    <property type="entry name" value="Pectin_lyase_fold/virulence"/>
</dbReference>
<evidence type="ECO:0000256" key="1">
    <source>
        <dbReference type="SAM" id="MobiDB-lite"/>
    </source>
</evidence>
<feature type="domain" description="Filamentous haemagglutinin FhaB/tRNA nuclease CdiA-like TPS" evidence="3">
    <location>
        <begin position="29"/>
        <end position="143"/>
    </location>
</feature>
<dbReference type="NCBIfam" id="TIGR01901">
    <property type="entry name" value="adhes_NPXG"/>
    <property type="match status" value="1"/>
</dbReference>
<gene>
    <name evidence="4" type="ORF">KL86SPO_31089</name>
</gene>
<keyword evidence="2" id="KW-0732">Signal</keyword>
<dbReference type="InterPro" id="IPR012334">
    <property type="entry name" value="Pectin_lyas_fold"/>
</dbReference>
<feature type="region of interest" description="Disordered" evidence="1">
    <location>
        <begin position="696"/>
        <end position="723"/>
    </location>
</feature>
<dbReference type="Pfam" id="PF05860">
    <property type="entry name" value="TPS"/>
    <property type="match status" value="1"/>
</dbReference>
<dbReference type="InterPro" id="IPR050909">
    <property type="entry name" value="Bact_Autotransporter_VF"/>
</dbReference>
<name>A0A212LTU2_9FIRM</name>
<organism evidence="4">
    <name type="scientific">uncultured Sporomusa sp</name>
    <dbReference type="NCBI Taxonomy" id="307249"/>
    <lineage>
        <taxon>Bacteria</taxon>
        <taxon>Bacillati</taxon>
        <taxon>Bacillota</taxon>
        <taxon>Negativicutes</taxon>
        <taxon>Selenomonadales</taxon>
        <taxon>Sporomusaceae</taxon>
        <taxon>Sporomusa</taxon>
        <taxon>environmental samples</taxon>
    </lineage>
</organism>
<evidence type="ECO:0000313" key="4">
    <source>
        <dbReference type="EMBL" id="SCM80911.1"/>
    </source>
</evidence>